<dbReference type="InterPro" id="IPR036770">
    <property type="entry name" value="Ankyrin_rpt-contain_sf"/>
</dbReference>
<proteinExistence type="predicted"/>
<accession>A0A1M3L3L3</accession>
<comment type="caution">
    <text evidence="4">The sequence shown here is derived from an EMBL/GenBank/DDBJ whole genome shotgun (WGS) entry which is preliminary data.</text>
</comment>
<dbReference type="Pfam" id="PF12796">
    <property type="entry name" value="Ank_2"/>
    <property type="match status" value="1"/>
</dbReference>
<dbReference type="EMBL" id="MKVH01000008">
    <property type="protein sequence ID" value="OJX59941.1"/>
    <property type="molecule type" value="Genomic_DNA"/>
</dbReference>
<dbReference type="SMART" id="SM00248">
    <property type="entry name" value="ANK"/>
    <property type="match status" value="4"/>
</dbReference>
<dbReference type="Proteomes" id="UP000184233">
    <property type="component" value="Unassembled WGS sequence"/>
</dbReference>
<reference evidence="4 5" key="1">
    <citation type="submission" date="2016-09" db="EMBL/GenBank/DDBJ databases">
        <title>Genome-resolved meta-omics ties microbial dynamics to process performance in biotechnology for thiocyanate degradation.</title>
        <authorList>
            <person name="Kantor R.S."/>
            <person name="Huddy R.J."/>
            <person name="Iyer R."/>
            <person name="Thomas B.C."/>
            <person name="Brown C.T."/>
            <person name="Anantharaman K."/>
            <person name="Tringe S."/>
            <person name="Hettich R.L."/>
            <person name="Harrison S.T."/>
            <person name="Banfield J.F."/>
        </authorList>
    </citation>
    <scope>NUCLEOTIDE SEQUENCE [LARGE SCALE GENOMIC DNA]</scope>
    <source>
        <strain evidence="4">59-99</strain>
    </source>
</reference>
<dbReference type="PROSITE" id="PS50297">
    <property type="entry name" value="ANK_REP_REGION"/>
    <property type="match status" value="1"/>
</dbReference>
<feature type="repeat" description="ANK" evidence="3">
    <location>
        <begin position="138"/>
        <end position="170"/>
    </location>
</feature>
<dbReference type="PANTHER" id="PTHR24198">
    <property type="entry name" value="ANKYRIN REPEAT AND PROTEIN KINASE DOMAIN-CONTAINING PROTEIN"/>
    <property type="match status" value="1"/>
</dbReference>
<dbReference type="AlphaFoldDB" id="A0A1M3L3L3"/>
<keyword evidence="2 3" id="KW-0040">ANK repeat</keyword>
<dbReference type="Gene3D" id="1.25.40.20">
    <property type="entry name" value="Ankyrin repeat-containing domain"/>
    <property type="match status" value="2"/>
</dbReference>
<sequence length="193" mass="21276">MDAPADDMAALRTSIMSGDLEPLHRYLASGGDPDSVNTKGMSLLMLAVWADKGPDGPRLLLEAGADISFCQPGTGWRAFHFAVVNDHLDVLHLLLHRGDAFHAPDDWKALHYAVQYRAYRTLSALVERGVDIELRDDEGRTPLMRAARTGIPQMITFLIESGADPYARDSDDRSPYDHAVHAGKKKAAMLLRI</sequence>
<gene>
    <name evidence="4" type="ORF">BGO89_08050</name>
</gene>
<dbReference type="STRING" id="1895771.BGO89_08050"/>
<evidence type="ECO:0000313" key="4">
    <source>
        <dbReference type="EMBL" id="OJX59941.1"/>
    </source>
</evidence>
<evidence type="ECO:0000256" key="1">
    <source>
        <dbReference type="ARBA" id="ARBA00022737"/>
    </source>
</evidence>
<name>A0A1M3L3L3_9BACT</name>
<organism evidence="4 5">
    <name type="scientific">Candidatus Kapaibacterium thiocyanatum</name>
    <dbReference type="NCBI Taxonomy" id="1895771"/>
    <lineage>
        <taxon>Bacteria</taxon>
        <taxon>Pseudomonadati</taxon>
        <taxon>Candidatus Kapaibacteriota</taxon>
        <taxon>Candidatus Kapaibacteriia</taxon>
        <taxon>Candidatus Kapaibacteriales</taxon>
        <taxon>Candidatus Kapaibacteriaceae</taxon>
        <taxon>Candidatus Kapaibacterium</taxon>
    </lineage>
</organism>
<dbReference type="InterPro" id="IPR002110">
    <property type="entry name" value="Ankyrin_rpt"/>
</dbReference>
<feature type="repeat" description="ANK" evidence="3">
    <location>
        <begin position="74"/>
        <end position="106"/>
    </location>
</feature>
<protein>
    <submittedName>
        <fullName evidence="4">Uncharacterized protein</fullName>
    </submittedName>
</protein>
<evidence type="ECO:0000256" key="3">
    <source>
        <dbReference type="PROSITE-ProRule" id="PRU00023"/>
    </source>
</evidence>
<dbReference type="PANTHER" id="PTHR24198:SF165">
    <property type="entry name" value="ANKYRIN REPEAT-CONTAINING PROTEIN-RELATED"/>
    <property type="match status" value="1"/>
</dbReference>
<dbReference type="PROSITE" id="PS50088">
    <property type="entry name" value="ANK_REPEAT"/>
    <property type="match status" value="3"/>
</dbReference>
<keyword evidence="1" id="KW-0677">Repeat</keyword>
<evidence type="ECO:0000256" key="2">
    <source>
        <dbReference type="ARBA" id="ARBA00023043"/>
    </source>
</evidence>
<evidence type="ECO:0000313" key="5">
    <source>
        <dbReference type="Proteomes" id="UP000184233"/>
    </source>
</evidence>
<feature type="repeat" description="ANK" evidence="3">
    <location>
        <begin position="105"/>
        <end position="137"/>
    </location>
</feature>
<dbReference type="SUPFAM" id="SSF48403">
    <property type="entry name" value="Ankyrin repeat"/>
    <property type="match status" value="1"/>
</dbReference>